<evidence type="ECO:0000259" key="7">
    <source>
        <dbReference type="Pfam" id="PF01029"/>
    </source>
</evidence>
<dbReference type="Pfam" id="PF01029">
    <property type="entry name" value="NusB"/>
    <property type="match status" value="1"/>
</dbReference>
<evidence type="ECO:0000256" key="5">
    <source>
        <dbReference type="ARBA" id="ARBA00023163"/>
    </source>
</evidence>
<protein>
    <recommendedName>
        <fullName evidence="6">Transcription antitermination protein NusB</fullName>
    </recommendedName>
    <alternativeName>
        <fullName evidence="6">Antitermination factor NusB</fullName>
    </alternativeName>
</protein>
<keyword evidence="4 6" id="KW-0805">Transcription regulation</keyword>
<evidence type="ECO:0000256" key="4">
    <source>
        <dbReference type="ARBA" id="ARBA00023015"/>
    </source>
</evidence>
<gene>
    <name evidence="6" type="primary">nusB</name>
    <name evidence="8" type="ORF">HGMM_OP2C218</name>
</gene>
<dbReference type="EMBL" id="AP011801">
    <property type="protein sequence ID" value="BAL58670.1"/>
    <property type="molecule type" value="Genomic_DNA"/>
</dbReference>
<dbReference type="InterPro" id="IPR035926">
    <property type="entry name" value="NusB-like_sf"/>
</dbReference>
<keyword evidence="2 6" id="KW-0889">Transcription antitermination</keyword>
<feature type="domain" description="NusB/RsmB/TIM44" evidence="7">
    <location>
        <begin position="8"/>
        <end position="124"/>
    </location>
</feature>
<keyword evidence="5 6" id="KW-0804">Transcription</keyword>
<organism evidence="8">
    <name type="scientific">Acetithermum autotrophicum</name>
    <dbReference type="NCBI Taxonomy" id="1446466"/>
    <lineage>
        <taxon>Bacteria</taxon>
        <taxon>Candidatus Bipolaricaulota</taxon>
        <taxon>Candidatus Acetithermum</taxon>
    </lineage>
</organism>
<name>H5SRF3_ACEAU</name>
<comment type="similarity">
    <text evidence="1 6">Belongs to the NusB family.</text>
</comment>
<evidence type="ECO:0000256" key="3">
    <source>
        <dbReference type="ARBA" id="ARBA00022884"/>
    </source>
</evidence>
<dbReference type="GO" id="GO:0003723">
    <property type="term" value="F:RNA binding"/>
    <property type="evidence" value="ECO:0007669"/>
    <property type="project" value="UniProtKB-UniRule"/>
</dbReference>
<proteinExistence type="inferred from homology"/>
<evidence type="ECO:0000256" key="1">
    <source>
        <dbReference type="ARBA" id="ARBA00005952"/>
    </source>
</evidence>
<dbReference type="SUPFAM" id="SSF48013">
    <property type="entry name" value="NusB-like"/>
    <property type="match status" value="1"/>
</dbReference>
<sequence>MKTLSRRAARERILKLLFQRDFRAVSWAELLAEQPTDDPYVLEVLQGLESKCAEIDKLIAEKAEGWRLERLHSVDRNILRLAIYELCYREDVPPEVVIDEAVELAKKYSGEHSPAFINGILDRIWKERVHRS</sequence>
<dbReference type="Gene3D" id="1.10.940.10">
    <property type="entry name" value="NusB-like"/>
    <property type="match status" value="1"/>
</dbReference>
<dbReference type="AlphaFoldDB" id="H5SRF3"/>
<dbReference type="PANTHER" id="PTHR11078">
    <property type="entry name" value="N UTILIZATION SUBSTANCE PROTEIN B-RELATED"/>
    <property type="match status" value="1"/>
</dbReference>
<keyword evidence="3 6" id="KW-0694">RNA-binding</keyword>
<evidence type="ECO:0000256" key="6">
    <source>
        <dbReference type="HAMAP-Rule" id="MF_00073"/>
    </source>
</evidence>
<dbReference type="NCBIfam" id="TIGR01951">
    <property type="entry name" value="nusB"/>
    <property type="match status" value="1"/>
</dbReference>
<comment type="function">
    <text evidence="6">Involved in transcription antitermination. Required for transcription of ribosomal RNA (rRNA) genes. Binds specifically to the boxA antiterminator sequence of the ribosomal RNA (rrn) operons.</text>
</comment>
<dbReference type="GO" id="GO:0006353">
    <property type="term" value="P:DNA-templated transcription termination"/>
    <property type="evidence" value="ECO:0007669"/>
    <property type="project" value="UniProtKB-UniRule"/>
</dbReference>
<dbReference type="GO" id="GO:0005829">
    <property type="term" value="C:cytosol"/>
    <property type="evidence" value="ECO:0007669"/>
    <property type="project" value="TreeGrafter"/>
</dbReference>
<dbReference type="InterPro" id="IPR011605">
    <property type="entry name" value="NusB_fam"/>
</dbReference>
<dbReference type="HAMAP" id="MF_00073">
    <property type="entry name" value="NusB"/>
    <property type="match status" value="1"/>
</dbReference>
<dbReference type="InterPro" id="IPR006027">
    <property type="entry name" value="NusB_RsmB_TIM44"/>
</dbReference>
<reference evidence="8" key="1">
    <citation type="journal article" date="2005" name="Environ. Microbiol.">
        <title>Genetic and functional properties of uncultivated thermophilic crenarchaeotes from a subsurface gold mine as revealed by analysis of genome fragments.</title>
        <authorList>
            <person name="Nunoura T."/>
            <person name="Hirayama H."/>
            <person name="Takami H."/>
            <person name="Oida H."/>
            <person name="Nishi S."/>
            <person name="Shimamura S."/>
            <person name="Suzuki Y."/>
            <person name="Inagaki F."/>
            <person name="Takai K."/>
            <person name="Nealson K.H."/>
            <person name="Horikoshi K."/>
        </authorList>
    </citation>
    <scope>NUCLEOTIDE SEQUENCE</scope>
</reference>
<dbReference type="GO" id="GO:0031564">
    <property type="term" value="P:transcription antitermination"/>
    <property type="evidence" value="ECO:0007669"/>
    <property type="project" value="UniProtKB-KW"/>
</dbReference>
<evidence type="ECO:0000313" key="8">
    <source>
        <dbReference type="EMBL" id="BAL58670.1"/>
    </source>
</evidence>
<reference evidence="8" key="2">
    <citation type="journal article" date="2012" name="PLoS ONE">
        <title>A Deeply Branching Thermophilic Bacterium with an Ancient Acetyl-CoA Pathway Dominates a Subsurface Ecosystem.</title>
        <authorList>
            <person name="Takami H."/>
            <person name="Noguchi H."/>
            <person name="Takaki Y."/>
            <person name="Uchiyama I."/>
            <person name="Toyoda A."/>
            <person name="Nishi S."/>
            <person name="Chee G.-J."/>
            <person name="Arai W."/>
            <person name="Nunoura T."/>
            <person name="Itoh T."/>
            <person name="Hattori M."/>
            <person name="Takai K."/>
        </authorList>
    </citation>
    <scope>NUCLEOTIDE SEQUENCE</scope>
</reference>
<accession>H5SRF3</accession>
<evidence type="ECO:0000256" key="2">
    <source>
        <dbReference type="ARBA" id="ARBA00022814"/>
    </source>
</evidence>
<dbReference type="PANTHER" id="PTHR11078:SF3">
    <property type="entry name" value="ANTITERMINATION NUSB DOMAIN-CONTAINING PROTEIN"/>
    <property type="match status" value="1"/>
</dbReference>